<reference evidence="9 10" key="1">
    <citation type="journal article" date="2022" name="Nat. Ecol. Evol.">
        <title>A masculinizing supergene underlies an exaggerated male reproductive morph in a spider.</title>
        <authorList>
            <person name="Hendrickx F."/>
            <person name="De Corte Z."/>
            <person name="Sonet G."/>
            <person name="Van Belleghem S.M."/>
            <person name="Kostlbacher S."/>
            <person name="Vangestel C."/>
        </authorList>
    </citation>
    <scope>NUCLEOTIDE SEQUENCE [LARGE SCALE GENOMIC DNA]</scope>
    <source>
        <strain evidence="9">W744_W776</strain>
    </source>
</reference>
<feature type="transmembrane region" description="Helical" evidence="7">
    <location>
        <begin position="29"/>
        <end position="54"/>
    </location>
</feature>
<feature type="transmembrane region" description="Helical" evidence="7">
    <location>
        <begin position="74"/>
        <end position="96"/>
    </location>
</feature>
<proteinExistence type="inferred from homology"/>
<dbReference type="InterPro" id="IPR019402">
    <property type="entry name" value="CWH43_N"/>
</dbReference>
<keyword evidence="10" id="KW-1185">Reference proteome</keyword>
<feature type="domain" description="CWH43-like N-terminal" evidence="8">
    <location>
        <begin position="30"/>
        <end position="275"/>
    </location>
</feature>
<feature type="transmembrane region" description="Helical" evidence="7">
    <location>
        <begin position="108"/>
        <end position="133"/>
    </location>
</feature>
<protein>
    <recommendedName>
        <fullName evidence="8">CWH43-like N-terminal domain-containing protein</fullName>
    </recommendedName>
</protein>
<dbReference type="GO" id="GO:0012505">
    <property type="term" value="C:endomembrane system"/>
    <property type="evidence" value="ECO:0007669"/>
    <property type="project" value="UniProtKB-SubCell"/>
</dbReference>
<accession>A0AAV6VE71</accession>
<comment type="similarity">
    <text evidence="2">Belongs to the DRAM/TMEM150 family.</text>
</comment>
<evidence type="ECO:0000259" key="8">
    <source>
        <dbReference type="Pfam" id="PF10277"/>
    </source>
</evidence>
<organism evidence="9 10">
    <name type="scientific">Oedothorax gibbosus</name>
    <dbReference type="NCBI Taxonomy" id="931172"/>
    <lineage>
        <taxon>Eukaryota</taxon>
        <taxon>Metazoa</taxon>
        <taxon>Ecdysozoa</taxon>
        <taxon>Arthropoda</taxon>
        <taxon>Chelicerata</taxon>
        <taxon>Arachnida</taxon>
        <taxon>Araneae</taxon>
        <taxon>Araneomorphae</taxon>
        <taxon>Entelegynae</taxon>
        <taxon>Araneoidea</taxon>
        <taxon>Linyphiidae</taxon>
        <taxon>Erigoninae</taxon>
        <taxon>Oedothorax</taxon>
    </lineage>
</organism>
<dbReference type="PANTHER" id="PTHR21324:SF2">
    <property type="entry name" value="EG:22E5.9 PROTEIN"/>
    <property type="match status" value="1"/>
</dbReference>
<evidence type="ECO:0000256" key="1">
    <source>
        <dbReference type="ARBA" id="ARBA00004127"/>
    </source>
</evidence>
<gene>
    <name evidence="9" type="ORF">JTE90_004510</name>
</gene>
<evidence type="ECO:0000313" key="9">
    <source>
        <dbReference type="EMBL" id="KAG8194278.1"/>
    </source>
</evidence>
<name>A0AAV6VE71_9ARAC</name>
<feature type="transmembrane region" description="Helical" evidence="7">
    <location>
        <begin position="189"/>
        <end position="206"/>
    </location>
</feature>
<evidence type="ECO:0000256" key="4">
    <source>
        <dbReference type="ARBA" id="ARBA00022989"/>
    </source>
</evidence>
<sequence length="406" mass="44337">MPARDMDGKGNAALITTTRTTEWNLNNGGYVSLAFGGLILLGCAVAYVIAVARGNIDAVLPLISDAAGSPPQNGLFGTLVCLGGMFGVMFMIQRYMIVLEKNKEQSRLVATINISSLCVGISSMLGITLVTGYPLNFYRNRDVWLSDVGLPHMIGGLMLLSLGLLYIALQCILTLFLKDKNDTTPSVRILLLFICTSAFVYHMITIPEHFGGVSHLYYLNDTSGINYTGILPYPPTLGASLKLPIDTGGSYMSSAIAQWVFIVFFCCFFFTFFSEAQEYSLQVVIETHITKAPEVADPRLDFRKMSMAQNGGQIGAKPPPEVRKVLRRDSTCQTMTDTLTEIIPSKYKNSLTGINEDKNKKSEKTNGTKKTSSNSEMDAKLTKILNECDSDKNGSKPKVTVSDNGC</sequence>
<dbReference type="Proteomes" id="UP000827092">
    <property type="component" value="Unassembled WGS sequence"/>
</dbReference>
<comment type="subcellular location">
    <subcellularLocation>
        <location evidence="1">Endomembrane system</location>
        <topology evidence="1">Multi-pass membrane protein</topology>
    </subcellularLocation>
</comment>
<comment type="caution">
    <text evidence="9">The sequence shown here is derived from an EMBL/GenBank/DDBJ whole genome shotgun (WGS) entry which is preliminary data.</text>
</comment>
<dbReference type="Pfam" id="PF10277">
    <property type="entry name" value="Frag1"/>
    <property type="match status" value="1"/>
</dbReference>
<feature type="transmembrane region" description="Helical" evidence="7">
    <location>
        <begin position="251"/>
        <end position="273"/>
    </location>
</feature>
<dbReference type="EMBL" id="JAFNEN010000105">
    <property type="protein sequence ID" value="KAG8194278.1"/>
    <property type="molecule type" value="Genomic_DNA"/>
</dbReference>
<evidence type="ECO:0000256" key="6">
    <source>
        <dbReference type="SAM" id="MobiDB-lite"/>
    </source>
</evidence>
<dbReference type="InterPro" id="IPR050911">
    <property type="entry name" value="DRAM/TMEM150_Autophagy_Mod"/>
</dbReference>
<evidence type="ECO:0000256" key="5">
    <source>
        <dbReference type="ARBA" id="ARBA00023136"/>
    </source>
</evidence>
<evidence type="ECO:0000256" key="2">
    <source>
        <dbReference type="ARBA" id="ARBA00006565"/>
    </source>
</evidence>
<evidence type="ECO:0000256" key="3">
    <source>
        <dbReference type="ARBA" id="ARBA00022692"/>
    </source>
</evidence>
<dbReference type="AlphaFoldDB" id="A0AAV6VE71"/>
<feature type="compositionally biased region" description="Basic and acidic residues" evidence="6">
    <location>
        <begin position="355"/>
        <end position="366"/>
    </location>
</feature>
<keyword evidence="3 7" id="KW-0812">Transmembrane</keyword>
<feature type="region of interest" description="Disordered" evidence="6">
    <location>
        <begin position="351"/>
        <end position="378"/>
    </location>
</feature>
<dbReference type="PANTHER" id="PTHR21324">
    <property type="entry name" value="FASTING-INDUCIBLE INTEGRAL MEMBRANE PROTEIN TM6P1-RELATED"/>
    <property type="match status" value="1"/>
</dbReference>
<keyword evidence="5 7" id="KW-0472">Membrane</keyword>
<evidence type="ECO:0000256" key="7">
    <source>
        <dbReference type="SAM" id="Phobius"/>
    </source>
</evidence>
<evidence type="ECO:0000313" key="10">
    <source>
        <dbReference type="Proteomes" id="UP000827092"/>
    </source>
</evidence>
<keyword evidence="4 7" id="KW-1133">Transmembrane helix</keyword>
<feature type="transmembrane region" description="Helical" evidence="7">
    <location>
        <begin position="153"/>
        <end position="177"/>
    </location>
</feature>